<keyword evidence="2" id="KW-1185">Reference proteome</keyword>
<dbReference type="EMBL" id="CADCXU010020621">
    <property type="protein sequence ID" value="CAB0008695.1"/>
    <property type="molecule type" value="Genomic_DNA"/>
</dbReference>
<dbReference type="AlphaFoldDB" id="A0A6H5H4T7"/>
<name>A0A6H5H4T7_9HEMI</name>
<reference evidence="1 2" key="1">
    <citation type="submission" date="2020-02" db="EMBL/GenBank/DDBJ databases">
        <authorList>
            <person name="Ferguson B K."/>
        </authorList>
    </citation>
    <scope>NUCLEOTIDE SEQUENCE [LARGE SCALE GENOMIC DNA]</scope>
</reference>
<evidence type="ECO:0000313" key="1">
    <source>
        <dbReference type="EMBL" id="CAB0008695.1"/>
    </source>
</evidence>
<protein>
    <submittedName>
        <fullName evidence="1">Uncharacterized protein</fullName>
    </submittedName>
</protein>
<evidence type="ECO:0000313" key="2">
    <source>
        <dbReference type="Proteomes" id="UP000479000"/>
    </source>
</evidence>
<proteinExistence type="predicted"/>
<organism evidence="1 2">
    <name type="scientific">Nesidiocoris tenuis</name>
    <dbReference type="NCBI Taxonomy" id="355587"/>
    <lineage>
        <taxon>Eukaryota</taxon>
        <taxon>Metazoa</taxon>
        <taxon>Ecdysozoa</taxon>
        <taxon>Arthropoda</taxon>
        <taxon>Hexapoda</taxon>
        <taxon>Insecta</taxon>
        <taxon>Pterygota</taxon>
        <taxon>Neoptera</taxon>
        <taxon>Paraneoptera</taxon>
        <taxon>Hemiptera</taxon>
        <taxon>Heteroptera</taxon>
        <taxon>Panheteroptera</taxon>
        <taxon>Cimicomorpha</taxon>
        <taxon>Miridae</taxon>
        <taxon>Dicyphina</taxon>
        <taxon>Nesidiocoris</taxon>
    </lineage>
</organism>
<dbReference type="Proteomes" id="UP000479000">
    <property type="component" value="Unassembled WGS sequence"/>
</dbReference>
<gene>
    <name evidence="1" type="ORF">NTEN_LOCUS13936</name>
</gene>
<sequence>MIPRSVKIVNRLAIAVINQALSTFQNALKPHGNNQLMMVPIVSSSPTSMLNRAPPPIRMPDYSSHQKAQQQRPILPKPYGNVVDPSTIMREGRNGPVLDVKSIIADYRYSIQCVSRVMVLIYLKS</sequence>
<dbReference type="OrthoDB" id="432970at2759"/>
<accession>A0A6H5H4T7</accession>